<dbReference type="EMBL" id="KV006386">
    <property type="protein sequence ID" value="KZV32663.1"/>
    <property type="molecule type" value="Genomic_DNA"/>
</dbReference>
<feature type="chain" id="PRO_5016310402" evidence="1">
    <location>
        <begin position="21"/>
        <end position="212"/>
    </location>
</feature>
<sequence length="212" mass="22929">MKICWFWFELKLLLVDFAFSARLSEEVTRVSQHCGVLTIGFSSCAFVEKLVARAVDRYDDISWNGVVLECFVRLLLLVVAADFYEGKREVCCDGLLLISSIDLGESAGEVEEPSFLIFLVALDSLRLALSIDASLEIWSDELRNSEGPALVSEKSNAIVGVVTTGFECLPPSCDGLTGPDDHGPMVSRLIDRGALGNQAGQSGSSAGRSPHP</sequence>
<evidence type="ECO:0000313" key="2">
    <source>
        <dbReference type="EMBL" id="KZV32663.1"/>
    </source>
</evidence>
<dbReference type="Proteomes" id="UP000250235">
    <property type="component" value="Unassembled WGS sequence"/>
</dbReference>
<gene>
    <name evidence="2" type="ORF">F511_20468</name>
</gene>
<reference evidence="2 3" key="1">
    <citation type="journal article" date="2015" name="Proc. Natl. Acad. Sci. U.S.A.">
        <title>The resurrection genome of Boea hygrometrica: A blueprint for survival of dehydration.</title>
        <authorList>
            <person name="Xiao L."/>
            <person name="Yang G."/>
            <person name="Zhang L."/>
            <person name="Yang X."/>
            <person name="Zhao S."/>
            <person name="Ji Z."/>
            <person name="Zhou Q."/>
            <person name="Hu M."/>
            <person name="Wang Y."/>
            <person name="Chen M."/>
            <person name="Xu Y."/>
            <person name="Jin H."/>
            <person name="Xiao X."/>
            <person name="Hu G."/>
            <person name="Bao F."/>
            <person name="Hu Y."/>
            <person name="Wan P."/>
            <person name="Li L."/>
            <person name="Deng X."/>
            <person name="Kuang T."/>
            <person name="Xiang C."/>
            <person name="Zhu J.K."/>
            <person name="Oliver M.J."/>
            <person name="He Y."/>
        </authorList>
    </citation>
    <scope>NUCLEOTIDE SEQUENCE [LARGE SCALE GENOMIC DNA]</scope>
    <source>
        <strain evidence="3">cv. XS01</strain>
    </source>
</reference>
<evidence type="ECO:0000256" key="1">
    <source>
        <dbReference type="SAM" id="SignalP"/>
    </source>
</evidence>
<dbReference type="AlphaFoldDB" id="A0A2Z7BDU7"/>
<proteinExistence type="predicted"/>
<keyword evidence="2" id="KW-0675">Receptor</keyword>
<accession>A0A2Z7BDU7</accession>
<evidence type="ECO:0000313" key="3">
    <source>
        <dbReference type="Proteomes" id="UP000250235"/>
    </source>
</evidence>
<protein>
    <submittedName>
        <fullName evidence="2">Receptor-like protein 12</fullName>
    </submittedName>
</protein>
<name>A0A2Z7BDU7_9LAMI</name>
<feature type="signal peptide" evidence="1">
    <location>
        <begin position="1"/>
        <end position="20"/>
    </location>
</feature>
<keyword evidence="1" id="KW-0732">Signal</keyword>
<organism evidence="2 3">
    <name type="scientific">Dorcoceras hygrometricum</name>
    <dbReference type="NCBI Taxonomy" id="472368"/>
    <lineage>
        <taxon>Eukaryota</taxon>
        <taxon>Viridiplantae</taxon>
        <taxon>Streptophyta</taxon>
        <taxon>Embryophyta</taxon>
        <taxon>Tracheophyta</taxon>
        <taxon>Spermatophyta</taxon>
        <taxon>Magnoliopsida</taxon>
        <taxon>eudicotyledons</taxon>
        <taxon>Gunneridae</taxon>
        <taxon>Pentapetalae</taxon>
        <taxon>asterids</taxon>
        <taxon>lamiids</taxon>
        <taxon>Lamiales</taxon>
        <taxon>Gesneriaceae</taxon>
        <taxon>Didymocarpoideae</taxon>
        <taxon>Trichosporeae</taxon>
        <taxon>Loxocarpinae</taxon>
        <taxon>Dorcoceras</taxon>
    </lineage>
</organism>
<keyword evidence="3" id="KW-1185">Reference proteome</keyword>